<feature type="transmembrane region" description="Helical" evidence="1">
    <location>
        <begin position="138"/>
        <end position="160"/>
    </location>
</feature>
<dbReference type="PATRIC" id="fig|447.4.peg.144"/>
<keyword evidence="4" id="KW-1185">Reference proteome</keyword>
<dbReference type="Pfam" id="PF13426">
    <property type="entry name" value="PAS_9"/>
    <property type="match status" value="1"/>
</dbReference>
<feature type="transmembrane region" description="Helical" evidence="1">
    <location>
        <begin position="74"/>
        <end position="94"/>
    </location>
</feature>
<name>A0A0W0S1K4_LEGBO</name>
<feature type="transmembrane region" description="Helical" evidence="1">
    <location>
        <begin position="203"/>
        <end position="221"/>
    </location>
</feature>
<evidence type="ECO:0000313" key="3">
    <source>
        <dbReference type="EMBL" id="KTC77182.1"/>
    </source>
</evidence>
<dbReference type="RefSeq" id="WP_058457847.1">
    <property type="nucleotide sequence ID" value="NZ_CAAAIY010000003.1"/>
</dbReference>
<reference evidence="3 4" key="1">
    <citation type="submission" date="2015-11" db="EMBL/GenBank/DDBJ databases">
        <title>Genomic analysis of 38 Legionella species identifies large and diverse effector repertoires.</title>
        <authorList>
            <person name="Burstein D."/>
            <person name="Amaro F."/>
            <person name="Zusman T."/>
            <person name="Lifshitz Z."/>
            <person name="Cohen O."/>
            <person name="Gilbert J.A."/>
            <person name="Pupko T."/>
            <person name="Shuman H.A."/>
            <person name="Segal G."/>
        </authorList>
    </citation>
    <scope>NUCLEOTIDE SEQUENCE [LARGE SCALE GENOMIC DNA]</scope>
    <source>
        <strain evidence="3 4">WIGA</strain>
    </source>
</reference>
<comment type="caution">
    <text evidence="3">The sequence shown here is derived from an EMBL/GenBank/DDBJ whole genome shotgun (WGS) entry which is preliminary data.</text>
</comment>
<gene>
    <name evidence="3" type="ORF">Lboz_0135</name>
</gene>
<dbReference type="OrthoDB" id="9802066at2"/>
<dbReference type="InterPro" id="IPR033425">
    <property type="entry name" value="MASE3"/>
</dbReference>
<keyword evidence="1" id="KW-0472">Membrane</keyword>
<evidence type="ECO:0000256" key="1">
    <source>
        <dbReference type="SAM" id="Phobius"/>
    </source>
</evidence>
<protein>
    <submittedName>
        <fullName evidence="3">Sensory protein (PAS domain)</fullName>
    </submittedName>
</protein>
<evidence type="ECO:0000313" key="4">
    <source>
        <dbReference type="Proteomes" id="UP000054695"/>
    </source>
</evidence>
<dbReference type="PROSITE" id="PS50112">
    <property type="entry name" value="PAS"/>
    <property type="match status" value="1"/>
</dbReference>
<keyword evidence="1" id="KW-1133">Transmembrane helix</keyword>
<dbReference type="NCBIfam" id="TIGR00229">
    <property type="entry name" value="sensory_box"/>
    <property type="match status" value="1"/>
</dbReference>
<feature type="transmembrane region" description="Helical" evidence="1">
    <location>
        <begin position="114"/>
        <end position="131"/>
    </location>
</feature>
<dbReference type="Pfam" id="PF17159">
    <property type="entry name" value="MASE3"/>
    <property type="match status" value="1"/>
</dbReference>
<accession>A0A0W0S1K4</accession>
<feature type="transmembrane region" description="Helical" evidence="1">
    <location>
        <begin position="21"/>
        <end position="37"/>
    </location>
</feature>
<dbReference type="EMBL" id="LNXU01000002">
    <property type="protein sequence ID" value="KTC77182.1"/>
    <property type="molecule type" value="Genomic_DNA"/>
</dbReference>
<dbReference type="SMART" id="SM00091">
    <property type="entry name" value="PAS"/>
    <property type="match status" value="1"/>
</dbReference>
<dbReference type="InterPro" id="IPR000014">
    <property type="entry name" value="PAS"/>
</dbReference>
<dbReference type="InterPro" id="IPR035965">
    <property type="entry name" value="PAS-like_dom_sf"/>
</dbReference>
<dbReference type="CDD" id="cd00130">
    <property type="entry name" value="PAS"/>
    <property type="match status" value="1"/>
</dbReference>
<feature type="transmembrane region" description="Helical" evidence="1">
    <location>
        <begin position="43"/>
        <end position="62"/>
    </location>
</feature>
<feature type="domain" description="PAS" evidence="2">
    <location>
        <begin position="261"/>
        <end position="305"/>
    </location>
</feature>
<organism evidence="3 4">
    <name type="scientific">Legionella bozemanae</name>
    <name type="common">Fluoribacter bozemanae</name>
    <dbReference type="NCBI Taxonomy" id="447"/>
    <lineage>
        <taxon>Bacteria</taxon>
        <taxon>Pseudomonadati</taxon>
        <taxon>Pseudomonadota</taxon>
        <taxon>Gammaproteobacteria</taxon>
        <taxon>Legionellales</taxon>
        <taxon>Legionellaceae</taxon>
        <taxon>Legionella</taxon>
    </lineage>
</organism>
<keyword evidence="1" id="KW-0812">Transmembrane</keyword>
<dbReference type="Proteomes" id="UP000054695">
    <property type="component" value="Unassembled WGS sequence"/>
</dbReference>
<dbReference type="AlphaFoldDB" id="A0A0W0S1K4"/>
<feature type="transmembrane region" description="Helical" evidence="1">
    <location>
        <begin position="233"/>
        <end position="251"/>
    </location>
</feature>
<proteinExistence type="predicted"/>
<feature type="transmembrane region" description="Helical" evidence="1">
    <location>
        <begin position="172"/>
        <end position="194"/>
    </location>
</feature>
<sequence>MRVDREAYAANVSVRSPLWRVYGIPLILSLICILAEYKTNLLVFHTLTEFFSVVIGLTAMTVAATTTHFTKNQFVIFISLAAGWWSFIDIAHILAYKKNLLPHGGGDLSTQLWISARFFQAAVFLFSIYFFRHTLRTWVVNLGFFLITLIIFTAIFSGHFPTTYIEHYGVTWFKLYCEWGVILILIIALILFWYERAMIPKELLFYVSLSMIAMILSDLALSDYKRLFGLEHVTGQIFKIFSIWFIYVALVEQTLRRPFAMLTRAATTYDNIPDPTFIVNGEGIIHQANKAAGAFTHLKPEELVGLSSHALFHNKATEQQECPVCSYLPRSRDKFIKEIKTGKSGWVECSLSPMDSSSFPNSWIQTIRNITSRKRVEKERKQLTYDLGERVKELQCLYQLSNLIALRDLDIEELLTKTANLLPAAFQFPECMVAKIESIWGEFYSDPKAKKLPYQLEKEFKIENGSLVKISVYYCVQPPVQKGIFLAEESVLLDSIATLLKDALPRL</sequence>
<evidence type="ECO:0000259" key="2">
    <source>
        <dbReference type="PROSITE" id="PS50112"/>
    </source>
</evidence>
<dbReference type="STRING" id="447.Lboz_0135"/>
<dbReference type="Gene3D" id="3.30.450.20">
    <property type="entry name" value="PAS domain"/>
    <property type="match status" value="1"/>
</dbReference>
<dbReference type="SUPFAM" id="SSF55785">
    <property type="entry name" value="PYP-like sensor domain (PAS domain)"/>
    <property type="match status" value="1"/>
</dbReference>